<keyword evidence="3" id="KW-1185">Reference proteome</keyword>
<dbReference type="InterPro" id="IPR001810">
    <property type="entry name" value="F-box_dom"/>
</dbReference>
<dbReference type="PROSITE" id="PS50181">
    <property type="entry name" value="FBOX"/>
    <property type="match status" value="1"/>
</dbReference>
<dbReference type="Proteomes" id="UP001446871">
    <property type="component" value="Unassembled WGS sequence"/>
</dbReference>
<organism evidence="2 3">
    <name type="scientific">Apiospora saccharicola</name>
    <dbReference type="NCBI Taxonomy" id="335842"/>
    <lineage>
        <taxon>Eukaryota</taxon>
        <taxon>Fungi</taxon>
        <taxon>Dikarya</taxon>
        <taxon>Ascomycota</taxon>
        <taxon>Pezizomycotina</taxon>
        <taxon>Sordariomycetes</taxon>
        <taxon>Xylariomycetidae</taxon>
        <taxon>Amphisphaeriales</taxon>
        <taxon>Apiosporaceae</taxon>
        <taxon>Apiospora</taxon>
    </lineage>
</organism>
<comment type="caution">
    <text evidence="2">The sequence shown here is derived from an EMBL/GenBank/DDBJ whole genome shotgun (WGS) entry which is preliminary data.</text>
</comment>
<dbReference type="InterPro" id="IPR036047">
    <property type="entry name" value="F-box-like_dom_sf"/>
</dbReference>
<sequence>MASLQSLPDELLLEILALLPIDSSYCITKTCRVFRRLGYDWRFSDDCFYPSFPLKSSDRWLFAGSIARYQVDMGMFNPPVEQFPPWRLDWKPEDNLPMYESEQNSHMIPYDLRNDTHQHFEIQRYIGLLLKDTLCSPCYRFRHRMAFRQNMQSLMRPARCEGCEAYHPGIHFSDFPSADHDRPSQLTCIGRTRRFKMCAHIHLGWKEYQRASLSGKPDCKTCGVRLCSKSSSFRASIEIWKHPKKTFGMDEERLALLRPHLTNLDGYVCPHVCLNRADFVDYVLHNIRRCCAEDGKWCATNAAEMPLLDHSGKAWACSVCQTVAFLRYRTRLAYSMKRISTLCLIVSRPVAKFDLPSDSAWLAQTEQPRERRHADAHRVTWCEDPSCGTSRGGRKEALLIRMLETGMRTPERHPLYGVCPLERSQWLNRVFWWFWSMPDPAFRGKFWTLHQNLHWSQNHIARKGIEHTASPMGIPFRNFGFSLVRDETSPGSYVWPDLADDEGPEALEQLRSYVPVYKRKAAAALLAVTLGDFTWESDDWWPEQVVLENKDLYEAYITSEGQIYQSGSGACTWKHKKKIVGRFLALLGLRHREPGGGERKVAQGSMRRLLAEYWNKAGGSGVTSQEPHAARAHRRT</sequence>
<dbReference type="SUPFAM" id="SSF81383">
    <property type="entry name" value="F-box domain"/>
    <property type="match status" value="1"/>
</dbReference>
<name>A0ABR1UJQ9_9PEZI</name>
<reference evidence="2 3" key="1">
    <citation type="submission" date="2023-01" db="EMBL/GenBank/DDBJ databases">
        <title>Analysis of 21 Apiospora genomes using comparative genomics revels a genus with tremendous synthesis potential of carbohydrate active enzymes and secondary metabolites.</title>
        <authorList>
            <person name="Sorensen T."/>
        </authorList>
    </citation>
    <scope>NUCLEOTIDE SEQUENCE [LARGE SCALE GENOMIC DNA]</scope>
    <source>
        <strain evidence="2 3">CBS 83171</strain>
    </source>
</reference>
<feature type="domain" description="F-box" evidence="1">
    <location>
        <begin position="1"/>
        <end position="52"/>
    </location>
</feature>
<gene>
    <name evidence="2" type="ORF">PG996_009068</name>
</gene>
<accession>A0ABR1UJQ9</accession>
<evidence type="ECO:0000313" key="3">
    <source>
        <dbReference type="Proteomes" id="UP001446871"/>
    </source>
</evidence>
<dbReference type="EMBL" id="JAQQWM010000006">
    <property type="protein sequence ID" value="KAK8059138.1"/>
    <property type="molecule type" value="Genomic_DNA"/>
</dbReference>
<proteinExistence type="predicted"/>
<protein>
    <recommendedName>
        <fullName evidence="1">F-box domain-containing protein</fullName>
    </recommendedName>
</protein>
<evidence type="ECO:0000259" key="1">
    <source>
        <dbReference type="PROSITE" id="PS50181"/>
    </source>
</evidence>
<evidence type="ECO:0000313" key="2">
    <source>
        <dbReference type="EMBL" id="KAK8059138.1"/>
    </source>
</evidence>